<gene>
    <name evidence="2" type="ORF">R4064_00200</name>
</gene>
<evidence type="ECO:0000313" key="2">
    <source>
        <dbReference type="EMBL" id="MDV7176071.1"/>
    </source>
</evidence>
<accession>A0AAP5W8H1</accession>
<dbReference type="Proteomes" id="UP001185728">
    <property type="component" value="Unassembled WGS sequence"/>
</dbReference>
<sequence length="89" mass="10001">MMSKTSAMVASSSNVKATRARSRCEMPLCETPSAAARSAWRLPERASQARTSAATIELKSEPLSSFEFVMGKTLWLRRTEHKVREKNLR</sequence>
<proteinExistence type="predicted"/>
<evidence type="ECO:0000256" key="1">
    <source>
        <dbReference type="SAM" id="MobiDB-lite"/>
    </source>
</evidence>
<feature type="compositionally biased region" description="Polar residues" evidence="1">
    <location>
        <begin position="1"/>
        <end position="16"/>
    </location>
</feature>
<name>A0AAP5W8H1_9MICC</name>
<feature type="region of interest" description="Disordered" evidence="1">
    <location>
        <begin position="1"/>
        <end position="23"/>
    </location>
</feature>
<evidence type="ECO:0000313" key="3">
    <source>
        <dbReference type="Proteomes" id="UP001185728"/>
    </source>
</evidence>
<dbReference type="EMBL" id="JAWLUK010000001">
    <property type="protein sequence ID" value="MDV7176071.1"/>
    <property type="molecule type" value="Genomic_DNA"/>
</dbReference>
<dbReference type="AlphaFoldDB" id="A0AAP5W8H1"/>
<organism evidence="2 3">
    <name type="scientific">Micrococcus yunnanensis</name>
    <dbReference type="NCBI Taxonomy" id="566027"/>
    <lineage>
        <taxon>Bacteria</taxon>
        <taxon>Bacillati</taxon>
        <taxon>Actinomycetota</taxon>
        <taxon>Actinomycetes</taxon>
        <taxon>Micrococcales</taxon>
        <taxon>Micrococcaceae</taxon>
        <taxon>Micrococcus</taxon>
    </lineage>
</organism>
<protein>
    <submittedName>
        <fullName evidence="2">Uncharacterized protein</fullName>
    </submittedName>
</protein>
<reference evidence="2" key="1">
    <citation type="submission" date="2023-10" db="EMBL/GenBank/DDBJ databases">
        <title>Development of a sustainable strategy for remediation of hydrocarbon-contaminated territories based on the waste exchange concept.</title>
        <authorList>
            <person name="Krivoruchko A."/>
        </authorList>
    </citation>
    <scope>NUCLEOTIDE SEQUENCE</scope>
    <source>
        <strain evidence="2">IEGM 1325</strain>
    </source>
</reference>
<comment type="caution">
    <text evidence="2">The sequence shown here is derived from an EMBL/GenBank/DDBJ whole genome shotgun (WGS) entry which is preliminary data.</text>
</comment>